<dbReference type="EMBL" id="CAADHB010000002">
    <property type="protein sequence ID" value="VFK77787.1"/>
    <property type="molecule type" value="Genomic_DNA"/>
</dbReference>
<dbReference type="InterPro" id="IPR025587">
    <property type="entry name" value="DUF4351"/>
</dbReference>
<dbReference type="AlphaFoldDB" id="A0A451BHM9"/>
<protein>
    <recommendedName>
        <fullName evidence="1">DUF4351 domain-containing protein</fullName>
    </recommendedName>
</protein>
<reference evidence="2" key="1">
    <citation type="submission" date="2019-02" db="EMBL/GenBank/DDBJ databases">
        <authorList>
            <person name="Gruber-Vodicka R. H."/>
            <person name="Seah K. B. B."/>
        </authorList>
    </citation>
    <scope>NUCLEOTIDE SEQUENCE</scope>
    <source>
        <strain evidence="2">BECK_S127</strain>
    </source>
</reference>
<sequence>MQQGMQQGEVAVLHRLLQTKFGEKFTDTYRQRIDKANINTLLDWSEQVLSAQSIDEIFR</sequence>
<accession>A0A451BHM9</accession>
<evidence type="ECO:0000259" key="1">
    <source>
        <dbReference type="Pfam" id="PF14261"/>
    </source>
</evidence>
<dbReference type="Pfam" id="PF14261">
    <property type="entry name" value="DUF4351"/>
    <property type="match status" value="1"/>
</dbReference>
<gene>
    <name evidence="2" type="ORF">BECKSD772D_GA0070982_10021</name>
</gene>
<feature type="domain" description="DUF4351" evidence="1">
    <location>
        <begin position="2"/>
        <end position="56"/>
    </location>
</feature>
<proteinExistence type="predicted"/>
<organism evidence="2">
    <name type="scientific">Candidatus Kentrum sp. SD</name>
    <dbReference type="NCBI Taxonomy" id="2126332"/>
    <lineage>
        <taxon>Bacteria</taxon>
        <taxon>Pseudomonadati</taxon>
        <taxon>Pseudomonadota</taxon>
        <taxon>Gammaproteobacteria</taxon>
        <taxon>Candidatus Kentrum</taxon>
    </lineage>
</organism>
<evidence type="ECO:0000313" key="2">
    <source>
        <dbReference type="EMBL" id="VFK77787.1"/>
    </source>
</evidence>
<name>A0A451BHM9_9GAMM</name>